<dbReference type="Proteomes" id="UP000887159">
    <property type="component" value="Unassembled WGS sequence"/>
</dbReference>
<dbReference type="EMBL" id="BMAU01021354">
    <property type="protein sequence ID" value="GFY19921.1"/>
    <property type="molecule type" value="Genomic_DNA"/>
</dbReference>
<name>A0A8X6SXE5_TRICX</name>
<evidence type="ECO:0000313" key="2">
    <source>
        <dbReference type="EMBL" id="GFY19921.1"/>
    </source>
</evidence>
<dbReference type="AlphaFoldDB" id="A0A8X6SXE5"/>
<sequence length="134" mass="15248">MPSKIPTVTKSSTSTEAQLLPSTSFPEYVPTTSNSGHSNAPEIPQCVKRNSRDRRKRPIVQKPEIEIKIAPHRPRKSTPTDYATDEEDIITYNVEEEELEPYPTVKFTLKEGPTSYPKGYLRALTPTRFRKSRS</sequence>
<protein>
    <submittedName>
        <fullName evidence="2">Uncharacterized protein</fullName>
    </submittedName>
</protein>
<feature type="region of interest" description="Disordered" evidence="1">
    <location>
        <begin position="1"/>
        <end position="85"/>
    </location>
</feature>
<evidence type="ECO:0000313" key="3">
    <source>
        <dbReference type="Proteomes" id="UP000887159"/>
    </source>
</evidence>
<accession>A0A8X6SXE5</accession>
<organism evidence="2 3">
    <name type="scientific">Trichonephila clavipes</name>
    <name type="common">Golden silk orbweaver</name>
    <name type="synonym">Nephila clavipes</name>
    <dbReference type="NCBI Taxonomy" id="2585209"/>
    <lineage>
        <taxon>Eukaryota</taxon>
        <taxon>Metazoa</taxon>
        <taxon>Ecdysozoa</taxon>
        <taxon>Arthropoda</taxon>
        <taxon>Chelicerata</taxon>
        <taxon>Arachnida</taxon>
        <taxon>Araneae</taxon>
        <taxon>Araneomorphae</taxon>
        <taxon>Entelegynae</taxon>
        <taxon>Araneoidea</taxon>
        <taxon>Nephilidae</taxon>
        <taxon>Trichonephila</taxon>
    </lineage>
</organism>
<reference evidence="2" key="1">
    <citation type="submission" date="2020-08" db="EMBL/GenBank/DDBJ databases">
        <title>Multicomponent nature underlies the extraordinary mechanical properties of spider dragline silk.</title>
        <authorList>
            <person name="Kono N."/>
            <person name="Nakamura H."/>
            <person name="Mori M."/>
            <person name="Yoshida Y."/>
            <person name="Ohtoshi R."/>
            <person name="Malay A.D."/>
            <person name="Moran D.A.P."/>
            <person name="Tomita M."/>
            <person name="Numata K."/>
            <person name="Arakawa K."/>
        </authorList>
    </citation>
    <scope>NUCLEOTIDE SEQUENCE</scope>
</reference>
<proteinExistence type="predicted"/>
<feature type="compositionally biased region" description="Polar residues" evidence="1">
    <location>
        <begin position="1"/>
        <end position="38"/>
    </location>
</feature>
<keyword evidence="3" id="KW-1185">Reference proteome</keyword>
<feature type="compositionally biased region" description="Basic residues" evidence="1">
    <location>
        <begin position="49"/>
        <end position="59"/>
    </location>
</feature>
<evidence type="ECO:0000256" key="1">
    <source>
        <dbReference type="SAM" id="MobiDB-lite"/>
    </source>
</evidence>
<comment type="caution">
    <text evidence="2">The sequence shown here is derived from an EMBL/GenBank/DDBJ whole genome shotgun (WGS) entry which is preliminary data.</text>
</comment>
<gene>
    <name evidence="2" type="ORF">TNCV_2146141</name>
</gene>